<proteinExistence type="predicted"/>
<dbReference type="KEGG" id="srub:C2R22_08240"/>
<dbReference type="EMBL" id="CP026309">
    <property type="protein sequence ID" value="AUV81644.1"/>
    <property type="molecule type" value="Genomic_DNA"/>
</dbReference>
<reference evidence="1 2" key="1">
    <citation type="submission" date="2018-01" db="EMBL/GenBank/DDBJ databases">
        <title>Complete genome sequence of Salinigranum rubrum GX10T, an extremely halophilic archaeon isolated from a marine solar saltern.</title>
        <authorList>
            <person name="Han S."/>
        </authorList>
    </citation>
    <scope>NUCLEOTIDE SEQUENCE [LARGE SCALE GENOMIC DNA]</scope>
    <source>
        <strain evidence="1 2">GX10</strain>
    </source>
</reference>
<organism evidence="1 2">
    <name type="scientific">Salinigranum rubrum</name>
    <dbReference type="NCBI Taxonomy" id="755307"/>
    <lineage>
        <taxon>Archaea</taxon>
        <taxon>Methanobacteriati</taxon>
        <taxon>Methanobacteriota</taxon>
        <taxon>Stenosarchaea group</taxon>
        <taxon>Halobacteria</taxon>
        <taxon>Halobacteriales</taxon>
        <taxon>Haloferacaceae</taxon>
        <taxon>Salinigranum</taxon>
    </lineage>
</organism>
<dbReference type="AlphaFoldDB" id="A0A2I8VID1"/>
<keyword evidence="2" id="KW-1185">Reference proteome</keyword>
<sequence length="59" mass="6447">MNGHLERADWNHHGAVVPVESLDGLVGGRADVSTSTEAVRWSVFCLRRIRGGFRTADSP</sequence>
<name>A0A2I8VID1_9EURY</name>
<dbReference type="Proteomes" id="UP000236584">
    <property type="component" value="Chromosome"/>
</dbReference>
<evidence type="ECO:0000313" key="1">
    <source>
        <dbReference type="EMBL" id="AUV81644.1"/>
    </source>
</evidence>
<accession>A0A2I8VID1</accession>
<gene>
    <name evidence="1" type="ORF">C2R22_08240</name>
</gene>
<evidence type="ECO:0000313" key="2">
    <source>
        <dbReference type="Proteomes" id="UP000236584"/>
    </source>
</evidence>
<protein>
    <submittedName>
        <fullName evidence="1">Uncharacterized protein</fullName>
    </submittedName>
</protein>